<evidence type="ECO:0000256" key="6">
    <source>
        <dbReference type="SAM" id="MobiDB-lite"/>
    </source>
</evidence>
<dbReference type="GO" id="GO:0000976">
    <property type="term" value="F:transcription cis-regulatory region binding"/>
    <property type="evidence" value="ECO:0007669"/>
    <property type="project" value="TreeGrafter"/>
</dbReference>
<dbReference type="InterPro" id="IPR036271">
    <property type="entry name" value="Tet_transcr_reg_TetR-rel_C_sf"/>
</dbReference>
<keyword evidence="4" id="KW-0804">Transcription</keyword>
<dbReference type="InterPro" id="IPR050109">
    <property type="entry name" value="HTH-type_TetR-like_transc_reg"/>
</dbReference>
<dbReference type="KEGG" id="parq:DSM112329_05424"/>
<dbReference type="Gene3D" id="1.10.10.60">
    <property type="entry name" value="Homeodomain-like"/>
    <property type="match status" value="1"/>
</dbReference>
<feature type="region of interest" description="Disordered" evidence="6">
    <location>
        <begin position="1"/>
        <end position="33"/>
    </location>
</feature>
<evidence type="ECO:0000256" key="4">
    <source>
        <dbReference type="ARBA" id="ARBA00023163"/>
    </source>
</evidence>
<evidence type="ECO:0000313" key="8">
    <source>
        <dbReference type="EMBL" id="XAY08523.1"/>
    </source>
</evidence>
<gene>
    <name evidence="8" type="ORF">DSM112329_05424</name>
</gene>
<dbReference type="EMBL" id="CP114014">
    <property type="protein sequence ID" value="XAY08523.1"/>
    <property type="molecule type" value="Genomic_DNA"/>
</dbReference>
<dbReference type="Gene3D" id="1.10.357.10">
    <property type="entry name" value="Tetracycline Repressor, domain 2"/>
    <property type="match status" value="1"/>
</dbReference>
<dbReference type="RefSeq" id="WP_354699702.1">
    <property type="nucleotide sequence ID" value="NZ_CP114014.1"/>
</dbReference>
<evidence type="ECO:0000256" key="2">
    <source>
        <dbReference type="ARBA" id="ARBA00023015"/>
    </source>
</evidence>
<dbReference type="AlphaFoldDB" id="A0AAU7B4C1"/>
<dbReference type="InterPro" id="IPR041490">
    <property type="entry name" value="KstR2_TetR_C"/>
</dbReference>
<dbReference type="PANTHER" id="PTHR30055:SF175">
    <property type="entry name" value="HTH-TYPE TRANSCRIPTIONAL REPRESSOR KSTR2"/>
    <property type="match status" value="1"/>
</dbReference>
<keyword evidence="2" id="KW-0805">Transcription regulation</keyword>
<dbReference type="InterPro" id="IPR009057">
    <property type="entry name" value="Homeodomain-like_sf"/>
</dbReference>
<keyword evidence="1" id="KW-0678">Repressor</keyword>
<dbReference type="PANTHER" id="PTHR30055">
    <property type="entry name" value="HTH-TYPE TRANSCRIPTIONAL REGULATOR RUTR"/>
    <property type="match status" value="1"/>
</dbReference>
<feature type="DNA-binding region" description="H-T-H motif" evidence="5">
    <location>
        <begin position="54"/>
        <end position="73"/>
    </location>
</feature>
<organism evidence="8">
    <name type="scientific">Paraconexibacter sp. AEG42_29</name>
    <dbReference type="NCBI Taxonomy" id="2997339"/>
    <lineage>
        <taxon>Bacteria</taxon>
        <taxon>Bacillati</taxon>
        <taxon>Actinomycetota</taxon>
        <taxon>Thermoleophilia</taxon>
        <taxon>Solirubrobacterales</taxon>
        <taxon>Paraconexibacteraceae</taxon>
        <taxon>Paraconexibacter</taxon>
    </lineage>
</organism>
<name>A0AAU7B4C1_9ACTN</name>
<evidence type="ECO:0000256" key="1">
    <source>
        <dbReference type="ARBA" id="ARBA00022491"/>
    </source>
</evidence>
<evidence type="ECO:0000256" key="3">
    <source>
        <dbReference type="ARBA" id="ARBA00023125"/>
    </source>
</evidence>
<evidence type="ECO:0000256" key="5">
    <source>
        <dbReference type="PROSITE-ProRule" id="PRU00335"/>
    </source>
</evidence>
<dbReference type="GO" id="GO:0003700">
    <property type="term" value="F:DNA-binding transcription factor activity"/>
    <property type="evidence" value="ECO:0007669"/>
    <property type="project" value="TreeGrafter"/>
</dbReference>
<evidence type="ECO:0000259" key="7">
    <source>
        <dbReference type="PROSITE" id="PS50977"/>
    </source>
</evidence>
<dbReference type="Pfam" id="PF17932">
    <property type="entry name" value="TetR_C_24"/>
    <property type="match status" value="1"/>
</dbReference>
<accession>A0AAU7B4C1</accession>
<sequence>MAHKSAANKPGAAPPTDGEAAPRKRGRPPRTIDNDDVVAAIERLFAEGGIDAVTIERTAQEISVSRATLYRTVPSKEHLLGILFERMTQDLGRAAQAATSAKDQTTRQRLEGLVKVQIHAAVQMRDYLFVYFDGTWLPEGVYDNWRHWTHEYEQVWFDTVGAAIADGDLPAGEPVIITRLILGMTIWVANWFRPEEGFTADQIAEHAVQLLDAAAAGTPVPVAKKKTRRTAKRA</sequence>
<feature type="domain" description="HTH tetR-type" evidence="7">
    <location>
        <begin position="31"/>
        <end position="91"/>
    </location>
</feature>
<protein>
    <recommendedName>
        <fullName evidence="7">HTH tetR-type domain-containing protein</fullName>
    </recommendedName>
</protein>
<keyword evidence="3 5" id="KW-0238">DNA-binding</keyword>
<dbReference type="SUPFAM" id="SSF46689">
    <property type="entry name" value="Homeodomain-like"/>
    <property type="match status" value="1"/>
</dbReference>
<dbReference type="PROSITE" id="PS50977">
    <property type="entry name" value="HTH_TETR_2"/>
    <property type="match status" value="1"/>
</dbReference>
<proteinExistence type="predicted"/>
<dbReference type="InterPro" id="IPR001647">
    <property type="entry name" value="HTH_TetR"/>
</dbReference>
<dbReference type="Pfam" id="PF00440">
    <property type="entry name" value="TetR_N"/>
    <property type="match status" value="1"/>
</dbReference>
<dbReference type="SUPFAM" id="SSF48498">
    <property type="entry name" value="Tetracyclin repressor-like, C-terminal domain"/>
    <property type="match status" value="1"/>
</dbReference>
<reference evidence="8" key="1">
    <citation type="submission" date="2022-12" db="EMBL/GenBank/DDBJ databases">
        <title>Paraconexibacter alkalitolerans sp. nov. and Baekduia alba sp. nov., isolated from soil and emended description of the genera Paraconexibacter (Chun et al., 2020) and Baekduia (An et al., 2020).</title>
        <authorList>
            <person name="Vieira S."/>
            <person name="Huber K.J."/>
            <person name="Geppert A."/>
            <person name="Wolf J."/>
            <person name="Neumann-Schaal M."/>
            <person name="Muesken M."/>
            <person name="Overmann J."/>
        </authorList>
    </citation>
    <scope>NUCLEOTIDE SEQUENCE</scope>
    <source>
        <strain evidence="8">AEG42_29</strain>
    </source>
</reference>